<dbReference type="RefSeq" id="WP_270879163.1">
    <property type="nucleotide sequence ID" value="NZ_JAQFVF010000023.1"/>
</dbReference>
<reference evidence="2" key="1">
    <citation type="journal article" date="2019" name="Int. J. Syst. Evol. Microbiol.">
        <title>The Global Catalogue of Microorganisms (GCM) 10K type strain sequencing project: providing services to taxonomists for standard genome sequencing and annotation.</title>
        <authorList>
            <consortium name="The Broad Institute Genomics Platform"/>
            <consortium name="The Broad Institute Genome Sequencing Center for Infectious Disease"/>
            <person name="Wu L."/>
            <person name="Ma J."/>
        </authorList>
    </citation>
    <scope>NUCLEOTIDE SEQUENCE [LARGE SCALE GENOMIC DNA]</scope>
    <source>
        <strain evidence="2">KACC 11904</strain>
    </source>
</reference>
<accession>A0ABW0KJK0</accession>
<evidence type="ECO:0000313" key="1">
    <source>
        <dbReference type="EMBL" id="MFC5452901.1"/>
    </source>
</evidence>
<evidence type="ECO:0008006" key="3">
    <source>
        <dbReference type="Google" id="ProtNLM"/>
    </source>
</evidence>
<protein>
    <recommendedName>
        <fullName evidence="3">ACT domain-containing protein</fullName>
    </recommendedName>
</protein>
<evidence type="ECO:0000313" key="2">
    <source>
        <dbReference type="Proteomes" id="UP001596044"/>
    </source>
</evidence>
<dbReference type="EMBL" id="JBHSMJ010000065">
    <property type="protein sequence ID" value="MFC5452901.1"/>
    <property type="molecule type" value="Genomic_DNA"/>
</dbReference>
<proteinExistence type="predicted"/>
<dbReference type="Proteomes" id="UP001596044">
    <property type="component" value="Unassembled WGS sequence"/>
</dbReference>
<name>A0ABW0KJK0_9BACL</name>
<comment type="caution">
    <text evidence="1">The sequence shown here is derived from an EMBL/GenBank/DDBJ whole genome shotgun (WGS) entry which is preliminary data.</text>
</comment>
<sequence>MAKQSGRFTLRIRTQFQFRASDRTLNRILGAIANQHINITGYNQMKKGSINAVTLVVGPPNMASPSADAAVRQILRGLHVMFRERSVIRISNIPAGIPGINHSIYQALFRKVRVNAMYDGEENATFVQTSNNREAIQILREI</sequence>
<keyword evidence="2" id="KW-1185">Reference proteome</keyword>
<organism evidence="1 2">
    <name type="scientific">Paenibacillus aestuarii</name>
    <dbReference type="NCBI Taxonomy" id="516965"/>
    <lineage>
        <taxon>Bacteria</taxon>
        <taxon>Bacillati</taxon>
        <taxon>Bacillota</taxon>
        <taxon>Bacilli</taxon>
        <taxon>Bacillales</taxon>
        <taxon>Paenibacillaceae</taxon>
        <taxon>Paenibacillus</taxon>
    </lineage>
</organism>
<gene>
    <name evidence="1" type="ORF">ACFPOG_32335</name>
</gene>